<dbReference type="InterPro" id="IPR029058">
    <property type="entry name" value="AB_hydrolase_fold"/>
</dbReference>
<comment type="caution">
    <text evidence="3">The sequence shown here is derived from an EMBL/GenBank/DDBJ whole genome shotgun (WGS) entry which is preliminary data.</text>
</comment>
<dbReference type="InterPro" id="IPR050266">
    <property type="entry name" value="AB_hydrolase_sf"/>
</dbReference>
<keyword evidence="1" id="KW-1133">Transmembrane helix</keyword>
<dbReference type="SUPFAM" id="SSF53474">
    <property type="entry name" value="alpha/beta-Hydrolases"/>
    <property type="match status" value="1"/>
</dbReference>
<keyword evidence="1" id="KW-0812">Transmembrane</keyword>
<organism evidence="3 4">
    <name type="scientific">Neptunicella marina</name>
    <dbReference type="NCBI Taxonomy" id="2125989"/>
    <lineage>
        <taxon>Bacteria</taxon>
        <taxon>Pseudomonadati</taxon>
        <taxon>Pseudomonadota</taxon>
        <taxon>Gammaproteobacteria</taxon>
        <taxon>Alteromonadales</taxon>
        <taxon>Alteromonadaceae</taxon>
        <taxon>Neptunicella</taxon>
    </lineage>
</organism>
<protein>
    <submittedName>
        <fullName evidence="3">Alpha/beta hydrolase</fullName>
    </submittedName>
</protein>
<dbReference type="Proteomes" id="UP000601768">
    <property type="component" value="Unassembled WGS sequence"/>
</dbReference>
<reference evidence="3" key="2">
    <citation type="submission" date="2020-08" db="EMBL/GenBank/DDBJ databases">
        <authorList>
            <person name="Lai Q."/>
        </authorList>
    </citation>
    <scope>NUCLEOTIDE SEQUENCE</scope>
    <source>
        <strain evidence="3">S27-2</strain>
    </source>
</reference>
<feature type="domain" description="AB hydrolase-1" evidence="2">
    <location>
        <begin position="46"/>
        <end position="219"/>
    </location>
</feature>
<dbReference type="PANTHER" id="PTHR43798">
    <property type="entry name" value="MONOACYLGLYCEROL LIPASE"/>
    <property type="match status" value="1"/>
</dbReference>
<dbReference type="AlphaFoldDB" id="A0A8J6LYK2"/>
<sequence>MNTKQAFLKFFHLTAVTAITGIFSISVIAQKPQDVIHVESYGKGDPVILIPGLMSDGSVWQQTIEQLQDDHQVLVVNVAGFGKTPKVAGTNLHKVEQAIVDYVNQHHIKQPVVIGHSMGGFLSLALAVNPNIEVKKAISVDGLPYIGAIFARTNQVTVDMMQPQAKGALAYFQNMDQQQLVAQTRQGLAIQATSQQAQQKILDFAAESDPVTVGQITYDLLMRDIRQELVGDKTPILMLGASGGFDTDEQHAAVESLYRGQLANSPNAQVQMNTHSRHFIMFDDAKWLATQIAQFIGE</sequence>
<evidence type="ECO:0000313" key="3">
    <source>
        <dbReference type="EMBL" id="MBC3766209.1"/>
    </source>
</evidence>
<keyword evidence="1" id="KW-0472">Membrane</keyword>
<gene>
    <name evidence="3" type="ORF">H8B19_09980</name>
</gene>
<accession>A0A8J6LYK2</accession>
<reference evidence="3" key="1">
    <citation type="journal article" date="2018" name="Int. J. Syst. Evol. Microbiol.">
        <title>Neptunicella marina gen. nov., sp. nov., isolated from surface seawater.</title>
        <authorList>
            <person name="Liu X."/>
            <person name="Lai Q."/>
            <person name="Du Y."/>
            <person name="Zhang X."/>
            <person name="Liu Z."/>
            <person name="Sun F."/>
            <person name="Shao Z."/>
        </authorList>
    </citation>
    <scope>NUCLEOTIDE SEQUENCE</scope>
    <source>
        <strain evidence="3">S27-2</strain>
    </source>
</reference>
<evidence type="ECO:0000256" key="1">
    <source>
        <dbReference type="SAM" id="Phobius"/>
    </source>
</evidence>
<feature type="transmembrane region" description="Helical" evidence="1">
    <location>
        <begin position="7"/>
        <end position="29"/>
    </location>
</feature>
<dbReference type="Pfam" id="PF00561">
    <property type="entry name" value="Abhydrolase_1"/>
    <property type="match status" value="1"/>
</dbReference>
<name>A0A8J6LYK2_9ALTE</name>
<dbReference type="RefSeq" id="WP_186506701.1">
    <property type="nucleotide sequence ID" value="NZ_JACNEP010000007.1"/>
</dbReference>
<dbReference type="InterPro" id="IPR000073">
    <property type="entry name" value="AB_hydrolase_1"/>
</dbReference>
<dbReference type="Gene3D" id="3.40.50.1820">
    <property type="entry name" value="alpha/beta hydrolase"/>
    <property type="match status" value="1"/>
</dbReference>
<dbReference type="EMBL" id="JACNEP010000007">
    <property type="protein sequence ID" value="MBC3766209.1"/>
    <property type="molecule type" value="Genomic_DNA"/>
</dbReference>
<keyword evidence="4" id="KW-1185">Reference proteome</keyword>
<proteinExistence type="predicted"/>
<evidence type="ECO:0000259" key="2">
    <source>
        <dbReference type="Pfam" id="PF00561"/>
    </source>
</evidence>
<evidence type="ECO:0000313" key="4">
    <source>
        <dbReference type="Proteomes" id="UP000601768"/>
    </source>
</evidence>
<keyword evidence="3" id="KW-0378">Hydrolase</keyword>
<dbReference type="GO" id="GO:0016787">
    <property type="term" value="F:hydrolase activity"/>
    <property type="evidence" value="ECO:0007669"/>
    <property type="project" value="UniProtKB-KW"/>
</dbReference>